<name>A0ABS4M3F0_9ACTN</name>
<dbReference type="RefSeq" id="WP_159399967.1">
    <property type="nucleotide sequence ID" value="NZ_CP016279.1"/>
</dbReference>
<accession>A0ABS4M3F0</accession>
<evidence type="ECO:0000313" key="3">
    <source>
        <dbReference type="Proteomes" id="UP001519309"/>
    </source>
</evidence>
<organism evidence="2 3">
    <name type="scientific">Streptomyces griseochromogenes</name>
    <dbReference type="NCBI Taxonomy" id="68214"/>
    <lineage>
        <taxon>Bacteria</taxon>
        <taxon>Bacillati</taxon>
        <taxon>Actinomycetota</taxon>
        <taxon>Actinomycetes</taxon>
        <taxon>Kitasatosporales</taxon>
        <taxon>Streptomycetaceae</taxon>
        <taxon>Streptomyces</taxon>
    </lineage>
</organism>
<dbReference type="EMBL" id="JAGGLP010000020">
    <property type="protein sequence ID" value="MBP2054204.1"/>
    <property type="molecule type" value="Genomic_DNA"/>
</dbReference>
<dbReference type="Proteomes" id="UP001519309">
    <property type="component" value="Unassembled WGS sequence"/>
</dbReference>
<sequence length="43" mass="4671">MSEVEAVAAEHIVFAPDNIAQGRDETLRAYAAGQILGKHAWSF</sequence>
<dbReference type="Pfam" id="PF14062">
    <property type="entry name" value="DUF4253"/>
    <property type="match status" value="1"/>
</dbReference>
<protein>
    <recommendedName>
        <fullName evidence="1">DUF4253 domain-containing protein</fullName>
    </recommendedName>
</protein>
<gene>
    <name evidence="2" type="ORF">J2Z21_007207</name>
</gene>
<keyword evidence="3" id="KW-1185">Reference proteome</keyword>
<feature type="domain" description="DUF4253" evidence="1">
    <location>
        <begin position="3"/>
        <end position="43"/>
    </location>
</feature>
<evidence type="ECO:0000313" key="2">
    <source>
        <dbReference type="EMBL" id="MBP2054204.1"/>
    </source>
</evidence>
<evidence type="ECO:0000259" key="1">
    <source>
        <dbReference type="Pfam" id="PF14062"/>
    </source>
</evidence>
<reference evidence="2 3" key="1">
    <citation type="submission" date="2021-03" db="EMBL/GenBank/DDBJ databases">
        <title>Genomic Encyclopedia of Type Strains, Phase IV (KMG-IV): sequencing the most valuable type-strain genomes for metagenomic binning, comparative biology and taxonomic classification.</title>
        <authorList>
            <person name="Goeker M."/>
        </authorList>
    </citation>
    <scope>NUCLEOTIDE SEQUENCE [LARGE SCALE GENOMIC DNA]</scope>
    <source>
        <strain evidence="2 3">DSM 40499</strain>
    </source>
</reference>
<comment type="caution">
    <text evidence="2">The sequence shown here is derived from an EMBL/GenBank/DDBJ whole genome shotgun (WGS) entry which is preliminary data.</text>
</comment>
<dbReference type="InterPro" id="IPR025349">
    <property type="entry name" value="DUF4253"/>
</dbReference>
<proteinExistence type="predicted"/>